<name>A0AA39N5A4_ARMTA</name>
<reference evidence="2" key="1">
    <citation type="submission" date="2023-06" db="EMBL/GenBank/DDBJ databases">
        <authorList>
            <consortium name="Lawrence Berkeley National Laboratory"/>
            <person name="Ahrendt S."/>
            <person name="Sahu N."/>
            <person name="Indic B."/>
            <person name="Wong-Bajracharya J."/>
            <person name="Merenyi Z."/>
            <person name="Ke H.-M."/>
            <person name="Monk M."/>
            <person name="Kocsube S."/>
            <person name="Drula E."/>
            <person name="Lipzen A."/>
            <person name="Balint B."/>
            <person name="Henrissat B."/>
            <person name="Andreopoulos B."/>
            <person name="Martin F.M."/>
            <person name="Harder C.B."/>
            <person name="Rigling D."/>
            <person name="Ford K.L."/>
            <person name="Foster G.D."/>
            <person name="Pangilinan J."/>
            <person name="Papanicolaou A."/>
            <person name="Barry K."/>
            <person name="LaButti K."/>
            <person name="Viragh M."/>
            <person name="Koriabine M."/>
            <person name="Yan M."/>
            <person name="Riley R."/>
            <person name="Champramary S."/>
            <person name="Plett K.L."/>
            <person name="Tsai I.J."/>
            <person name="Slot J."/>
            <person name="Sipos G."/>
            <person name="Plett J."/>
            <person name="Nagy L.G."/>
            <person name="Grigoriev I.V."/>
        </authorList>
    </citation>
    <scope>NUCLEOTIDE SEQUENCE</scope>
    <source>
        <strain evidence="2">CCBAS 213</strain>
    </source>
</reference>
<evidence type="ECO:0000256" key="1">
    <source>
        <dbReference type="SAM" id="MobiDB-lite"/>
    </source>
</evidence>
<accession>A0AA39N5A4</accession>
<dbReference type="Proteomes" id="UP001175211">
    <property type="component" value="Unassembled WGS sequence"/>
</dbReference>
<organism evidence="2 3">
    <name type="scientific">Armillaria tabescens</name>
    <name type="common">Ringless honey mushroom</name>
    <name type="synonym">Agaricus tabescens</name>
    <dbReference type="NCBI Taxonomy" id="1929756"/>
    <lineage>
        <taxon>Eukaryota</taxon>
        <taxon>Fungi</taxon>
        <taxon>Dikarya</taxon>
        <taxon>Basidiomycota</taxon>
        <taxon>Agaricomycotina</taxon>
        <taxon>Agaricomycetes</taxon>
        <taxon>Agaricomycetidae</taxon>
        <taxon>Agaricales</taxon>
        <taxon>Marasmiineae</taxon>
        <taxon>Physalacriaceae</taxon>
        <taxon>Desarmillaria</taxon>
    </lineage>
</organism>
<proteinExistence type="predicted"/>
<dbReference type="RefSeq" id="XP_060330245.1">
    <property type="nucleotide sequence ID" value="XM_060477482.1"/>
</dbReference>
<evidence type="ECO:0000313" key="3">
    <source>
        <dbReference type="Proteomes" id="UP001175211"/>
    </source>
</evidence>
<feature type="region of interest" description="Disordered" evidence="1">
    <location>
        <begin position="1"/>
        <end position="38"/>
    </location>
</feature>
<dbReference type="EMBL" id="JAUEPS010000019">
    <property type="protein sequence ID" value="KAK0457953.1"/>
    <property type="molecule type" value="Genomic_DNA"/>
</dbReference>
<keyword evidence="3" id="KW-1185">Reference proteome</keyword>
<protein>
    <submittedName>
        <fullName evidence="2">Uncharacterized protein</fullName>
    </submittedName>
</protein>
<gene>
    <name evidence="2" type="ORF">EV420DRAFT_1643310</name>
</gene>
<evidence type="ECO:0000313" key="2">
    <source>
        <dbReference type="EMBL" id="KAK0457953.1"/>
    </source>
</evidence>
<dbReference type="AlphaFoldDB" id="A0AA39N5A4"/>
<dbReference type="GeneID" id="85361030"/>
<comment type="caution">
    <text evidence="2">The sequence shown here is derived from an EMBL/GenBank/DDBJ whole genome shotgun (WGS) entry which is preliminary data.</text>
</comment>
<sequence length="149" mass="16447">MSSQNAEEVDDERHRFLSKKSLSEDEAPIFSSQSLGGTSRVERNEKSYTLVLQSSWMPLRGVTIGSVAILHSAYHIQDDSTAVVPYSSVTAACRDKAGYSLVRVHTGGTVQLNAEVEVFALLPSSFRMSMAMTLRVLCAVDMDERKLKM</sequence>